<dbReference type="STRING" id="1454201.NMS_1727"/>
<keyword evidence="4" id="KW-1185">Reference proteome</keyword>
<feature type="domain" description="Glycosyltransferase subfamily 4-like N-terminal" evidence="2">
    <location>
        <begin position="113"/>
        <end position="213"/>
    </location>
</feature>
<dbReference type="Gene3D" id="3.40.50.2000">
    <property type="entry name" value="Glycogen Phosphorylase B"/>
    <property type="match status" value="2"/>
</dbReference>
<dbReference type="EMBL" id="AP014548">
    <property type="protein sequence ID" value="BAO55736.1"/>
    <property type="molecule type" value="Genomic_DNA"/>
</dbReference>
<evidence type="ECO:0000313" key="3">
    <source>
        <dbReference type="EMBL" id="BAO55736.1"/>
    </source>
</evidence>
<dbReference type="GO" id="GO:0016757">
    <property type="term" value="F:glycosyltransferase activity"/>
    <property type="evidence" value="ECO:0007669"/>
    <property type="project" value="InterPro"/>
</dbReference>
<sequence length="411" mass="46858">MDKQKTILFKLGQFPHLSETFIISQIKLAIDAGYNVKILVRQLMDVSILTDTVAVTNYDILSRIFIENYNIPNNKFKRVIIALWKAALAFIDLNLLIMHCRSFKSFSLAHIYQFSFYQQFTDIDIIHVQFGTNTRPVDILKQIGFLKGKLVISFHGHDAFFPINGVIPIDNYYDYAFANADFIIANTNYLKKALINIDCPEEKIKVINIPVDPIFFETPIQMRSNSRTLRIITIGRLHKIKGHALCIKAMKELKMKGVDVTLTIVGDGKEKESLLSSIQTEELINQVFLLGKKSQNQIIDLLDQHDVYITTSIPVEYGRRETQGIATIEAQARGLVVVAFDSGGIKYTLQDKVSGFLVKEGDVDQLVDKLIYLFQNKDQRLRMSSNAIKVAKDRFSQEVIQKQWINIYGGP</sequence>
<dbReference type="SUPFAM" id="SSF53756">
    <property type="entry name" value="UDP-Glycosyltransferase/glycogen phosphorylase"/>
    <property type="match status" value="1"/>
</dbReference>
<accession>W8W055</accession>
<dbReference type="Pfam" id="PF00534">
    <property type="entry name" value="Glycos_transf_1"/>
    <property type="match status" value="1"/>
</dbReference>
<evidence type="ECO:0000259" key="1">
    <source>
        <dbReference type="Pfam" id="PF00534"/>
    </source>
</evidence>
<dbReference type="PANTHER" id="PTHR45947">
    <property type="entry name" value="SULFOQUINOVOSYL TRANSFERASE SQD2"/>
    <property type="match status" value="1"/>
</dbReference>
<dbReference type="Pfam" id="PF13439">
    <property type="entry name" value="Glyco_transf_4"/>
    <property type="match status" value="1"/>
</dbReference>
<evidence type="ECO:0000313" key="4">
    <source>
        <dbReference type="Proteomes" id="UP000031760"/>
    </source>
</evidence>
<proteinExistence type="predicted"/>
<dbReference type="OrthoDB" id="832722at2"/>
<evidence type="ECO:0008006" key="5">
    <source>
        <dbReference type="Google" id="ProtNLM"/>
    </source>
</evidence>
<evidence type="ECO:0000259" key="2">
    <source>
        <dbReference type="Pfam" id="PF13439"/>
    </source>
</evidence>
<name>W8W055_9FLAO</name>
<dbReference type="InterPro" id="IPR050194">
    <property type="entry name" value="Glycosyltransferase_grp1"/>
</dbReference>
<dbReference type="AlphaFoldDB" id="W8W055"/>
<organism evidence="3 4">
    <name type="scientific">Nonlabens marinus S1-08</name>
    <dbReference type="NCBI Taxonomy" id="1454201"/>
    <lineage>
        <taxon>Bacteria</taxon>
        <taxon>Pseudomonadati</taxon>
        <taxon>Bacteroidota</taxon>
        <taxon>Flavobacteriia</taxon>
        <taxon>Flavobacteriales</taxon>
        <taxon>Flavobacteriaceae</taxon>
        <taxon>Nonlabens</taxon>
    </lineage>
</organism>
<gene>
    <name evidence="3" type="ORF">NMS_1727</name>
</gene>
<dbReference type="InterPro" id="IPR001296">
    <property type="entry name" value="Glyco_trans_1"/>
</dbReference>
<dbReference type="HOGENOM" id="CLU_009583_14_3_10"/>
<dbReference type="PANTHER" id="PTHR45947:SF3">
    <property type="entry name" value="SULFOQUINOVOSYL TRANSFERASE SQD2"/>
    <property type="match status" value="1"/>
</dbReference>
<reference evidence="3 4" key="1">
    <citation type="journal article" date="2014" name="Proc. Natl. Acad. Sci. U.S.A.">
        <title>Functional characterization of flavobacteria rhodopsins reveals a unique class of light-driven chloride pump in bacteria.</title>
        <authorList>
            <person name="Yoshizawa S."/>
            <person name="Kumagai Y."/>
            <person name="Kim H."/>
            <person name="Ogura Y."/>
            <person name="Hayashi T."/>
            <person name="Iwasaki W."/>
            <person name="DeLong E.F."/>
            <person name="Kogure K."/>
        </authorList>
    </citation>
    <scope>NUCLEOTIDE SEQUENCE [LARGE SCALE GENOMIC DNA]</scope>
    <source>
        <strain evidence="3 4">S1-08</strain>
    </source>
</reference>
<dbReference type="Proteomes" id="UP000031760">
    <property type="component" value="Chromosome"/>
</dbReference>
<dbReference type="InterPro" id="IPR028098">
    <property type="entry name" value="Glyco_trans_4-like_N"/>
</dbReference>
<dbReference type="KEGG" id="nmf:NMS_1727"/>
<dbReference type="RefSeq" id="WP_041496283.1">
    <property type="nucleotide sequence ID" value="NZ_AP014548.1"/>
</dbReference>
<protein>
    <recommendedName>
        <fullName evidence="5">Glycosyltransferase</fullName>
    </recommendedName>
</protein>
<feature type="domain" description="Glycosyl transferase family 1" evidence="1">
    <location>
        <begin position="224"/>
        <end position="389"/>
    </location>
</feature>